<dbReference type="EMBL" id="JACHHQ010000004">
    <property type="protein sequence ID" value="MBB5200243.1"/>
    <property type="molecule type" value="Genomic_DNA"/>
</dbReference>
<gene>
    <name evidence="1" type="ORF">HNR39_002078</name>
</gene>
<comment type="caution">
    <text evidence="1">The sequence shown here is derived from an EMBL/GenBank/DDBJ whole genome shotgun (WGS) entry which is preliminary data.</text>
</comment>
<proteinExistence type="predicted"/>
<reference evidence="1 2" key="1">
    <citation type="submission" date="2020-08" db="EMBL/GenBank/DDBJ databases">
        <title>Genomic Encyclopedia of Type Strains, Phase IV (KMG-IV): sequencing the most valuable type-strain genomes for metagenomic binning, comparative biology and taxonomic classification.</title>
        <authorList>
            <person name="Goeker M."/>
        </authorList>
    </citation>
    <scope>NUCLEOTIDE SEQUENCE [LARGE SCALE GENOMIC DNA]</scope>
    <source>
        <strain evidence="1 2">DSM 23240</strain>
    </source>
</reference>
<dbReference type="AlphaFoldDB" id="A0A840RRB6"/>
<name>A0A840RRB6_9BURK</name>
<evidence type="ECO:0000313" key="2">
    <source>
        <dbReference type="Proteomes" id="UP000571084"/>
    </source>
</evidence>
<dbReference type="RefSeq" id="WP_245182123.1">
    <property type="nucleotide sequence ID" value="NZ_JAAOZT010000001.1"/>
</dbReference>
<dbReference type="PROSITE" id="PS51257">
    <property type="entry name" value="PROKAR_LIPOPROTEIN"/>
    <property type="match status" value="1"/>
</dbReference>
<accession>A0A840RRB6</accession>
<organism evidence="1 2">
    <name type="scientific">Glaciimonas immobilis</name>
    <dbReference type="NCBI Taxonomy" id="728004"/>
    <lineage>
        <taxon>Bacteria</taxon>
        <taxon>Pseudomonadati</taxon>
        <taxon>Pseudomonadota</taxon>
        <taxon>Betaproteobacteria</taxon>
        <taxon>Burkholderiales</taxon>
        <taxon>Oxalobacteraceae</taxon>
        <taxon>Glaciimonas</taxon>
    </lineage>
</organism>
<dbReference type="Proteomes" id="UP000571084">
    <property type="component" value="Unassembled WGS sequence"/>
</dbReference>
<evidence type="ECO:0008006" key="3">
    <source>
        <dbReference type="Google" id="ProtNLM"/>
    </source>
</evidence>
<sequence>MFIKQSLPICRRAALMLSGATLVFLFSACSPRFNWRQVQGNDAPFSVLMPAKPSTFSRPIDLNGIKVSMTMTATEIDGVVFAVGSARLTDPAQASTALQAMKTALVNNINGSIKSESAHVVAGNAQATSAITLEAVGPPENGSQPKALFAHLEARGQYIYQAIVIGPQKNITSENVEMFLQSFKAT</sequence>
<protein>
    <recommendedName>
        <fullName evidence="3">Transmembrane protein</fullName>
    </recommendedName>
</protein>
<evidence type="ECO:0000313" key="1">
    <source>
        <dbReference type="EMBL" id="MBB5200243.1"/>
    </source>
</evidence>
<keyword evidence="2" id="KW-1185">Reference proteome</keyword>